<gene>
    <name evidence="3" type="ORF">B0H15DRAFT_237933</name>
</gene>
<feature type="transmembrane region" description="Helical" evidence="1">
    <location>
        <begin position="138"/>
        <end position="156"/>
    </location>
</feature>
<reference evidence="3" key="1">
    <citation type="submission" date="2023-03" db="EMBL/GenBank/DDBJ databases">
        <title>Massive genome expansion in bonnet fungi (Mycena s.s.) driven by repeated elements and novel gene families across ecological guilds.</title>
        <authorList>
            <consortium name="Lawrence Berkeley National Laboratory"/>
            <person name="Harder C.B."/>
            <person name="Miyauchi S."/>
            <person name="Viragh M."/>
            <person name="Kuo A."/>
            <person name="Thoen E."/>
            <person name="Andreopoulos B."/>
            <person name="Lu D."/>
            <person name="Skrede I."/>
            <person name="Drula E."/>
            <person name="Henrissat B."/>
            <person name="Morin E."/>
            <person name="Kohler A."/>
            <person name="Barry K."/>
            <person name="LaButti K."/>
            <person name="Morin E."/>
            <person name="Salamov A."/>
            <person name="Lipzen A."/>
            <person name="Mereny Z."/>
            <person name="Hegedus B."/>
            <person name="Baldrian P."/>
            <person name="Stursova M."/>
            <person name="Weitz H."/>
            <person name="Taylor A."/>
            <person name="Grigoriev I.V."/>
            <person name="Nagy L.G."/>
            <person name="Martin F."/>
            <person name="Kauserud H."/>
        </authorList>
    </citation>
    <scope>NUCLEOTIDE SEQUENCE</scope>
    <source>
        <strain evidence="3">CBHHK173m</strain>
    </source>
</reference>
<feature type="transmembrane region" description="Helical" evidence="1">
    <location>
        <begin position="12"/>
        <end position="33"/>
    </location>
</feature>
<keyword evidence="1" id="KW-0472">Membrane</keyword>
<accession>A0AAD6UB12</accession>
<dbReference type="InterPro" id="IPR036938">
    <property type="entry name" value="PAP2/HPO_sf"/>
</dbReference>
<dbReference type="EMBL" id="JARJCN010000020">
    <property type="protein sequence ID" value="KAJ7091465.1"/>
    <property type="molecule type" value="Genomic_DNA"/>
</dbReference>
<dbReference type="PANTHER" id="PTHR14969">
    <property type="entry name" value="SPHINGOSINE-1-PHOSPHATE PHOSPHOHYDROLASE"/>
    <property type="match status" value="1"/>
</dbReference>
<sequence length="248" mass="28399">MTWALDDDSSYFSLVLALITLTPILLMVCTVSGHRSCILPLKQAYQPAYAALAVQTREYLIIMMWAGQFAGEGLNLILKHAIKQERPSYSAANGYGFPSSHSQYMGYFTSFLMLHLYFRHRFTTTGIRSLDQAFRAAIYLALAAWALVVAYSRYYLHYHSVAQILWGFGIGVALGVSFYLVCELLPRRRPKSIFGTLKSFLVQNPISTWLQIRDGWDVWADGGREAEWLRWRAEWDKRRLSDSSKKTT</sequence>
<feature type="domain" description="Phosphatidic acid phosphatase type 2/haloperoxidase" evidence="2">
    <location>
        <begin position="61"/>
        <end position="179"/>
    </location>
</feature>
<evidence type="ECO:0000259" key="2">
    <source>
        <dbReference type="SMART" id="SM00014"/>
    </source>
</evidence>
<evidence type="ECO:0000313" key="4">
    <source>
        <dbReference type="Proteomes" id="UP001222325"/>
    </source>
</evidence>
<dbReference type="GO" id="GO:0042392">
    <property type="term" value="F:sphingosine-1-phosphate phosphatase activity"/>
    <property type="evidence" value="ECO:0007669"/>
    <property type="project" value="TreeGrafter"/>
</dbReference>
<protein>
    <submittedName>
        <fullName evidence="3">PAP2 superfamily-domain-containing protein</fullName>
    </submittedName>
</protein>
<name>A0AAD6UB12_9AGAR</name>
<comment type="caution">
    <text evidence="3">The sequence shown here is derived from an EMBL/GenBank/DDBJ whole genome shotgun (WGS) entry which is preliminary data.</text>
</comment>
<organism evidence="3 4">
    <name type="scientific">Mycena belliarum</name>
    <dbReference type="NCBI Taxonomy" id="1033014"/>
    <lineage>
        <taxon>Eukaryota</taxon>
        <taxon>Fungi</taxon>
        <taxon>Dikarya</taxon>
        <taxon>Basidiomycota</taxon>
        <taxon>Agaricomycotina</taxon>
        <taxon>Agaricomycetes</taxon>
        <taxon>Agaricomycetidae</taxon>
        <taxon>Agaricales</taxon>
        <taxon>Marasmiineae</taxon>
        <taxon>Mycenaceae</taxon>
        <taxon>Mycena</taxon>
    </lineage>
</organism>
<proteinExistence type="predicted"/>
<keyword evidence="4" id="KW-1185">Reference proteome</keyword>
<dbReference type="Proteomes" id="UP001222325">
    <property type="component" value="Unassembled WGS sequence"/>
</dbReference>
<dbReference type="AlphaFoldDB" id="A0AAD6UB12"/>
<evidence type="ECO:0000256" key="1">
    <source>
        <dbReference type="SAM" id="Phobius"/>
    </source>
</evidence>
<evidence type="ECO:0000313" key="3">
    <source>
        <dbReference type="EMBL" id="KAJ7091465.1"/>
    </source>
</evidence>
<keyword evidence="1" id="KW-0812">Transmembrane</keyword>
<dbReference type="Pfam" id="PF01569">
    <property type="entry name" value="PAP2"/>
    <property type="match status" value="1"/>
</dbReference>
<feature type="transmembrane region" description="Helical" evidence="1">
    <location>
        <begin position="162"/>
        <end position="182"/>
    </location>
</feature>
<dbReference type="SUPFAM" id="SSF48317">
    <property type="entry name" value="Acid phosphatase/Vanadium-dependent haloperoxidase"/>
    <property type="match status" value="1"/>
</dbReference>
<dbReference type="PANTHER" id="PTHR14969:SF59">
    <property type="entry name" value="DOLICHYLDIPHOSPHATASE"/>
    <property type="match status" value="1"/>
</dbReference>
<dbReference type="SMART" id="SM00014">
    <property type="entry name" value="acidPPc"/>
    <property type="match status" value="1"/>
</dbReference>
<dbReference type="Gene3D" id="1.20.144.10">
    <property type="entry name" value="Phosphatidic acid phosphatase type 2/haloperoxidase"/>
    <property type="match status" value="1"/>
</dbReference>
<keyword evidence="1" id="KW-1133">Transmembrane helix</keyword>
<dbReference type="InterPro" id="IPR000326">
    <property type="entry name" value="PAP2/HPO"/>
</dbReference>